<name>V9HMZ3_9NEIS</name>
<dbReference type="OrthoDB" id="8265034at2"/>
<feature type="compositionally biased region" description="Polar residues" evidence="1">
    <location>
        <begin position="123"/>
        <end position="135"/>
    </location>
</feature>
<comment type="caution">
    <text evidence="3">The sequence shown here is derived from an EMBL/GenBank/DDBJ whole genome shotgun (WGS) entry which is preliminary data.</text>
</comment>
<keyword evidence="4" id="KW-1185">Reference proteome</keyword>
<dbReference type="Proteomes" id="UP000017813">
    <property type="component" value="Unassembled WGS sequence"/>
</dbReference>
<keyword evidence="2" id="KW-1133">Transmembrane helix</keyword>
<organism evidence="3 4">
    <name type="scientific">Simonsiella muelleri ATCC 29453</name>
    <dbReference type="NCBI Taxonomy" id="641147"/>
    <lineage>
        <taxon>Bacteria</taxon>
        <taxon>Pseudomonadati</taxon>
        <taxon>Pseudomonadota</taxon>
        <taxon>Betaproteobacteria</taxon>
        <taxon>Neisseriales</taxon>
        <taxon>Neisseriaceae</taxon>
        <taxon>Simonsiella</taxon>
    </lineage>
</organism>
<dbReference type="Pfam" id="PF13455">
    <property type="entry name" value="MUG113"/>
    <property type="match status" value="1"/>
</dbReference>
<dbReference type="AlphaFoldDB" id="V9HMZ3"/>
<accession>V9HMZ3</accession>
<evidence type="ECO:0008006" key="5">
    <source>
        <dbReference type="Google" id="ProtNLM"/>
    </source>
</evidence>
<dbReference type="RefSeq" id="WP_002642640.1">
    <property type="nucleotide sequence ID" value="NZ_CP019448.1"/>
</dbReference>
<dbReference type="STRING" id="641147.HMPREF9021_00422"/>
<dbReference type="EMBL" id="ADCY02000051">
    <property type="protein sequence ID" value="EFG32017.1"/>
    <property type="molecule type" value="Genomic_DNA"/>
</dbReference>
<dbReference type="KEGG" id="smur:BWP33_00495"/>
<reference evidence="3 4" key="1">
    <citation type="submission" date="2010-03" db="EMBL/GenBank/DDBJ databases">
        <authorList>
            <consortium name="The Broad Institute Genome Sequencing Platform"/>
            <person name="Ward D."/>
            <person name="Earl A."/>
            <person name="Feldgarden M."/>
            <person name="Gevers D."/>
            <person name="Young S."/>
            <person name="Zeng Q."/>
            <person name="Koehrsen M."/>
            <person name="Alvarado L."/>
            <person name="Berlin A.M."/>
            <person name="Borenstein D."/>
            <person name="Chapman S.B."/>
            <person name="Chen Z."/>
            <person name="Engels R."/>
            <person name="Freedman E."/>
            <person name="Gellesch M."/>
            <person name="Goldberg J."/>
            <person name="Griggs A."/>
            <person name="Gujja S."/>
            <person name="Heilman E.R."/>
            <person name="Heiman D.I."/>
            <person name="Hepburn T.A."/>
            <person name="Howarth C."/>
            <person name="Jen D."/>
            <person name="Larson L."/>
            <person name="Mehta T."/>
            <person name="Park D."/>
            <person name="Pearson M."/>
            <person name="Richards J."/>
            <person name="Roberts A."/>
            <person name="Saif S."/>
            <person name="Shea T.D."/>
            <person name="Shenoy N."/>
            <person name="Sisk P."/>
            <person name="Stolte C."/>
            <person name="Sykes S.N."/>
            <person name="Walk T."/>
            <person name="White J."/>
            <person name="Yandava C."/>
            <person name="Izard J."/>
            <person name="Baranova O.V."/>
            <person name="Blanton J.M."/>
            <person name="Tanner A.C."/>
            <person name="Dewhirst F."/>
            <person name="Haas B."/>
            <person name="Nusbaum C."/>
            <person name="Birren B."/>
        </authorList>
    </citation>
    <scope>NUCLEOTIDE SEQUENCE [LARGE SCALE GENOMIC DNA]</scope>
    <source>
        <strain evidence="3 4">ATCC 29453</strain>
    </source>
</reference>
<keyword evidence="2" id="KW-0472">Membrane</keyword>
<dbReference type="eggNOG" id="COG0790">
    <property type="taxonomic scope" value="Bacteria"/>
</dbReference>
<feature type="compositionally biased region" description="Polar residues" evidence="1">
    <location>
        <begin position="177"/>
        <end position="187"/>
    </location>
</feature>
<dbReference type="HOGENOM" id="CLU_1249925_0_0_4"/>
<feature type="region of interest" description="Disordered" evidence="1">
    <location>
        <begin position="111"/>
        <end position="191"/>
    </location>
</feature>
<evidence type="ECO:0000256" key="1">
    <source>
        <dbReference type="SAM" id="MobiDB-lite"/>
    </source>
</evidence>
<feature type="transmembrane region" description="Helical" evidence="2">
    <location>
        <begin position="195"/>
        <end position="218"/>
    </location>
</feature>
<evidence type="ECO:0000256" key="2">
    <source>
        <dbReference type="SAM" id="Phobius"/>
    </source>
</evidence>
<sequence length="221" mass="24686">MKGWIYILSNEAVPDWLAIGCSDSDPEALVRQYGNSGIKLPYPFELQYALRTPYPQSLLQKIHEQLADKCVNPDHNSDWFECDLLNSIRITRKIAGNSATGEAFYGRARQMVQEAQQKKQTHTENAQTTSTNPPTLLSDEQPEIKQVRTTPKPQHGKRPSPVAPKISSPQPAALTEPDTNPQISPTETKPDNPKLVMLLIAVWVMLMVVVAFLGAYVFGYI</sequence>
<protein>
    <recommendedName>
        <fullName evidence="5">GIY-YIG nuclease family protein</fullName>
    </recommendedName>
</protein>
<evidence type="ECO:0000313" key="4">
    <source>
        <dbReference type="Proteomes" id="UP000017813"/>
    </source>
</evidence>
<keyword evidence="2" id="KW-0812">Transmembrane</keyword>
<proteinExistence type="predicted"/>
<gene>
    <name evidence="3" type="ORF">HMPREF9021_00422</name>
</gene>
<reference evidence="3 4" key="2">
    <citation type="submission" date="2011-10" db="EMBL/GenBank/DDBJ databases">
        <title>The Genome Sequence of Simonsiella muelleri ATCC 29453.</title>
        <authorList>
            <consortium name="The Broad Institute Genome Sequencing Platform"/>
            <consortium name="The Broad Institute Genome Sequencing Center for Infectious Disease"/>
            <person name="Earl A."/>
            <person name="Ward D."/>
            <person name="Feldgarden M."/>
            <person name="Gevers D."/>
            <person name="Izard J."/>
            <person name="Baranova O.V."/>
            <person name="Blanton J.M."/>
            <person name="Tanner A.C."/>
            <person name="Dewhirst F."/>
            <person name="Young S.K."/>
            <person name="Zeng Q."/>
            <person name="Gargeya S."/>
            <person name="Fitzgerald M."/>
            <person name="Haas B."/>
            <person name="Abouelleil A."/>
            <person name="Alvarado L."/>
            <person name="Arachchi H.M."/>
            <person name="Berlin A."/>
            <person name="Brown A."/>
            <person name="Chapman S.B."/>
            <person name="Chen Z."/>
            <person name="Dunbar C."/>
            <person name="Freedman E."/>
            <person name="Gearin G."/>
            <person name="Goldberg J."/>
            <person name="Griggs A."/>
            <person name="Gujja S."/>
            <person name="Heiman D."/>
            <person name="Howarth C."/>
            <person name="Larson L."/>
            <person name="Lui A."/>
            <person name="MacDonald P.J.P."/>
            <person name="Montmayeur A."/>
            <person name="Murphy C."/>
            <person name="Neiman D."/>
            <person name="Pearson M."/>
            <person name="Priest M."/>
            <person name="Roberts A."/>
            <person name="Saif S."/>
            <person name="Shea T."/>
            <person name="Shenoy N."/>
            <person name="Sisk P."/>
            <person name="Stolte C."/>
            <person name="Sykes S."/>
            <person name="Wortman J."/>
            <person name="Nusbaum C."/>
            <person name="Birren B."/>
        </authorList>
    </citation>
    <scope>NUCLEOTIDE SEQUENCE [LARGE SCALE GENOMIC DNA]</scope>
    <source>
        <strain evidence="3 4">ATCC 29453</strain>
    </source>
</reference>
<evidence type="ECO:0000313" key="3">
    <source>
        <dbReference type="EMBL" id="EFG32017.1"/>
    </source>
</evidence>